<dbReference type="InterPro" id="IPR036938">
    <property type="entry name" value="PAP2/HPO_sf"/>
</dbReference>
<proteinExistence type="predicted"/>
<reference evidence="3 4" key="1">
    <citation type="submission" date="2019-02" db="EMBL/GenBank/DDBJ databases">
        <title>Deep-cultivation of Planctomycetes and their phenomic and genomic characterization uncovers novel biology.</title>
        <authorList>
            <person name="Wiegand S."/>
            <person name="Jogler M."/>
            <person name="Boedeker C."/>
            <person name="Pinto D."/>
            <person name="Vollmers J."/>
            <person name="Rivas-Marin E."/>
            <person name="Kohn T."/>
            <person name="Peeters S.H."/>
            <person name="Heuer A."/>
            <person name="Rast P."/>
            <person name="Oberbeckmann S."/>
            <person name="Bunk B."/>
            <person name="Jeske O."/>
            <person name="Meyerdierks A."/>
            <person name="Storesund J.E."/>
            <person name="Kallscheuer N."/>
            <person name="Luecker S."/>
            <person name="Lage O.M."/>
            <person name="Pohl T."/>
            <person name="Merkel B.J."/>
            <person name="Hornburger P."/>
            <person name="Mueller R.-W."/>
            <person name="Bruemmer F."/>
            <person name="Labrenz M."/>
            <person name="Spormann A.M."/>
            <person name="Op den Camp H."/>
            <person name="Overmann J."/>
            <person name="Amann R."/>
            <person name="Jetten M.S.M."/>
            <person name="Mascher T."/>
            <person name="Medema M.H."/>
            <person name="Devos D.P."/>
            <person name="Kaster A.-K."/>
            <person name="Ovreas L."/>
            <person name="Rohde M."/>
            <person name="Galperin M.Y."/>
            <person name="Jogler C."/>
        </authorList>
    </citation>
    <scope>NUCLEOTIDE SEQUENCE [LARGE SCALE GENOMIC DNA]</scope>
    <source>
        <strain evidence="3 4">HG66A1</strain>
    </source>
</reference>
<gene>
    <name evidence="3" type="ORF">HG66A1_02290</name>
</gene>
<feature type="transmembrane region" description="Helical" evidence="1">
    <location>
        <begin position="190"/>
        <end position="212"/>
    </location>
</feature>
<accession>A0A517PGH7</accession>
<dbReference type="Pfam" id="PF01569">
    <property type="entry name" value="PAP2"/>
    <property type="match status" value="1"/>
</dbReference>
<dbReference type="InterPro" id="IPR000326">
    <property type="entry name" value="PAP2/HPO"/>
</dbReference>
<dbReference type="AlphaFoldDB" id="A0A517PGH7"/>
<feature type="transmembrane region" description="Helical" evidence="1">
    <location>
        <begin position="91"/>
        <end position="113"/>
    </location>
</feature>
<keyword evidence="1" id="KW-0472">Membrane</keyword>
<organism evidence="3 4">
    <name type="scientific">Gimesia chilikensis</name>
    <dbReference type="NCBI Taxonomy" id="2605989"/>
    <lineage>
        <taxon>Bacteria</taxon>
        <taxon>Pseudomonadati</taxon>
        <taxon>Planctomycetota</taxon>
        <taxon>Planctomycetia</taxon>
        <taxon>Planctomycetales</taxon>
        <taxon>Planctomycetaceae</taxon>
        <taxon>Gimesia</taxon>
    </lineage>
</organism>
<keyword evidence="1" id="KW-0812">Transmembrane</keyword>
<evidence type="ECO:0000313" key="4">
    <source>
        <dbReference type="Proteomes" id="UP000320421"/>
    </source>
</evidence>
<dbReference type="CDD" id="cd03392">
    <property type="entry name" value="PAP2_like_2"/>
    <property type="match status" value="1"/>
</dbReference>
<protein>
    <submittedName>
        <fullName evidence="3">Phosphatidylglycerophosphatase B</fullName>
    </submittedName>
</protein>
<dbReference type="PANTHER" id="PTHR14969:SF13">
    <property type="entry name" value="AT30094P"/>
    <property type="match status" value="1"/>
</dbReference>
<keyword evidence="4" id="KW-1185">Reference proteome</keyword>
<feature type="transmembrane region" description="Helical" evidence="1">
    <location>
        <begin position="120"/>
        <end position="141"/>
    </location>
</feature>
<evidence type="ECO:0000259" key="2">
    <source>
        <dbReference type="SMART" id="SM00014"/>
    </source>
</evidence>
<dbReference type="SUPFAM" id="SSF48317">
    <property type="entry name" value="Acid phosphatase/Vanadium-dependent haloperoxidase"/>
    <property type="match status" value="1"/>
</dbReference>
<keyword evidence="1" id="KW-1133">Transmembrane helix</keyword>
<dbReference type="PANTHER" id="PTHR14969">
    <property type="entry name" value="SPHINGOSINE-1-PHOSPHATE PHOSPHOHYDROLASE"/>
    <property type="match status" value="1"/>
</dbReference>
<dbReference type="Proteomes" id="UP000320421">
    <property type="component" value="Chromosome"/>
</dbReference>
<name>A0A517PGH7_9PLAN</name>
<evidence type="ECO:0000313" key="3">
    <source>
        <dbReference type="EMBL" id="QDT18468.1"/>
    </source>
</evidence>
<feature type="transmembrane region" description="Helical" evidence="1">
    <location>
        <begin position="218"/>
        <end position="236"/>
    </location>
</feature>
<evidence type="ECO:0000256" key="1">
    <source>
        <dbReference type="SAM" id="Phobius"/>
    </source>
</evidence>
<sequence length="261" mass="29385">MSETGWMKLFSRRLLKWFEFAVNWLKGREPLLLVFFLILAGSTWAFIELTDEVLEQETQAFDKWVIRSMRRADDPSIPIGPPWVQEMGRDLTALGGVATLVFFTTVVAGYLWIEGKKRVILLLLFASLGGLLLSSALKHFISRPRPDVVPHLSYVYTSSFPSGHSMLSAVIYLTLGALLASVIQQTRVKIYVLCVALLLTLLIGLSRIYLGVHYPTDVIAGWTAGLAWALFCWILARWLQQRHRIEDASQTSESAVADTEI</sequence>
<dbReference type="EMBL" id="CP036266">
    <property type="protein sequence ID" value="QDT18468.1"/>
    <property type="molecule type" value="Genomic_DNA"/>
</dbReference>
<dbReference type="SMART" id="SM00014">
    <property type="entry name" value="acidPPc"/>
    <property type="match status" value="1"/>
</dbReference>
<feature type="domain" description="Phosphatidic acid phosphatase type 2/haloperoxidase" evidence="2">
    <location>
        <begin position="119"/>
        <end position="233"/>
    </location>
</feature>
<feature type="transmembrane region" description="Helical" evidence="1">
    <location>
        <begin position="161"/>
        <end position="183"/>
    </location>
</feature>
<dbReference type="Gene3D" id="1.20.144.10">
    <property type="entry name" value="Phosphatidic acid phosphatase type 2/haloperoxidase"/>
    <property type="match status" value="2"/>
</dbReference>